<dbReference type="GO" id="GO:0008234">
    <property type="term" value="F:cysteine-type peptidase activity"/>
    <property type="evidence" value="ECO:0007669"/>
    <property type="project" value="UniProtKB-KW"/>
</dbReference>
<dbReference type="Pfam" id="PF01471">
    <property type="entry name" value="PG_binding_1"/>
    <property type="match status" value="1"/>
</dbReference>
<dbReference type="PROSITE" id="PS51935">
    <property type="entry name" value="NLPC_P60"/>
    <property type="match status" value="1"/>
</dbReference>
<dbReference type="InterPro" id="IPR036365">
    <property type="entry name" value="PGBD-like_sf"/>
</dbReference>
<dbReference type="Gene3D" id="3.90.1720.10">
    <property type="entry name" value="endopeptidase domain like (from Nostoc punctiforme)"/>
    <property type="match status" value="1"/>
</dbReference>
<feature type="domain" description="NlpC/P60" evidence="6">
    <location>
        <begin position="165"/>
        <end position="276"/>
    </location>
</feature>
<dbReference type="SUPFAM" id="SSF54001">
    <property type="entry name" value="Cysteine proteinases"/>
    <property type="match status" value="1"/>
</dbReference>
<evidence type="ECO:0000256" key="5">
    <source>
        <dbReference type="SAM" id="MobiDB-lite"/>
    </source>
</evidence>
<dbReference type="InterPro" id="IPR002477">
    <property type="entry name" value="Peptidoglycan-bd-like"/>
</dbReference>
<comment type="caution">
    <text evidence="7">The sequence shown here is derived from an EMBL/GenBank/DDBJ whole genome shotgun (WGS) entry which is preliminary data.</text>
</comment>
<feature type="region of interest" description="Disordered" evidence="5">
    <location>
        <begin position="142"/>
        <end position="166"/>
    </location>
</feature>
<evidence type="ECO:0000256" key="4">
    <source>
        <dbReference type="ARBA" id="ARBA00022807"/>
    </source>
</evidence>
<evidence type="ECO:0000256" key="2">
    <source>
        <dbReference type="ARBA" id="ARBA00022670"/>
    </source>
</evidence>
<feature type="region of interest" description="Disordered" evidence="5">
    <location>
        <begin position="56"/>
        <end position="75"/>
    </location>
</feature>
<keyword evidence="2" id="KW-0645">Protease</keyword>
<evidence type="ECO:0000313" key="7">
    <source>
        <dbReference type="EMBL" id="MBB3022232.1"/>
    </source>
</evidence>
<dbReference type="PANTHER" id="PTHR47359:SF3">
    <property type="entry name" value="NLP_P60 DOMAIN-CONTAINING PROTEIN-RELATED"/>
    <property type="match status" value="1"/>
</dbReference>
<keyword evidence="8" id="KW-1185">Reference proteome</keyword>
<dbReference type="EMBL" id="JACHWP010000001">
    <property type="protein sequence ID" value="MBB3022232.1"/>
    <property type="molecule type" value="Genomic_DNA"/>
</dbReference>
<dbReference type="InterPro" id="IPR051794">
    <property type="entry name" value="PG_Endopeptidase_C40"/>
</dbReference>
<dbReference type="AlphaFoldDB" id="A0A839QQF0"/>
<name>A0A839QQF0_9MICO</name>
<evidence type="ECO:0000256" key="1">
    <source>
        <dbReference type="ARBA" id="ARBA00007074"/>
    </source>
</evidence>
<keyword evidence="3 7" id="KW-0378">Hydrolase</keyword>
<dbReference type="PANTHER" id="PTHR47359">
    <property type="entry name" value="PEPTIDOGLYCAN DL-ENDOPEPTIDASE CWLO"/>
    <property type="match status" value="1"/>
</dbReference>
<keyword evidence="4" id="KW-0788">Thiol protease</keyword>
<dbReference type="SUPFAM" id="SSF47090">
    <property type="entry name" value="PGBD-like"/>
    <property type="match status" value="1"/>
</dbReference>
<evidence type="ECO:0000256" key="3">
    <source>
        <dbReference type="ARBA" id="ARBA00022801"/>
    </source>
</evidence>
<reference evidence="7 8" key="1">
    <citation type="submission" date="2020-08" db="EMBL/GenBank/DDBJ databases">
        <title>Sequencing the genomes of 1000 actinobacteria strains.</title>
        <authorList>
            <person name="Klenk H.-P."/>
        </authorList>
    </citation>
    <scope>NUCLEOTIDE SEQUENCE [LARGE SCALE GENOMIC DNA]</scope>
    <source>
        <strain evidence="7 8">DSM 23040</strain>
    </source>
</reference>
<organism evidence="7 8">
    <name type="scientific">Helcobacillus massiliensis</name>
    <dbReference type="NCBI Taxonomy" id="521392"/>
    <lineage>
        <taxon>Bacteria</taxon>
        <taxon>Bacillati</taxon>
        <taxon>Actinomycetota</taxon>
        <taxon>Actinomycetes</taxon>
        <taxon>Micrococcales</taxon>
        <taxon>Dermabacteraceae</taxon>
        <taxon>Helcobacillus</taxon>
    </lineage>
</organism>
<accession>A0A839QQF0</accession>
<feature type="compositionally biased region" description="Low complexity" evidence="5">
    <location>
        <begin position="56"/>
        <end position="70"/>
    </location>
</feature>
<proteinExistence type="inferred from homology"/>
<feature type="compositionally biased region" description="Gly residues" evidence="5">
    <location>
        <begin position="145"/>
        <end position="157"/>
    </location>
</feature>
<comment type="similarity">
    <text evidence="1">Belongs to the peptidase C40 family.</text>
</comment>
<dbReference type="InterPro" id="IPR000064">
    <property type="entry name" value="NLP_P60_dom"/>
</dbReference>
<dbReference type="InterPro" id="IPR036366">
    <property type="entry name" value="PGBDSf"/>
</dbReference>
<protein>
    <submittedName>
        <fullName evidence="7">Cell wall-associated NlpC family hydrolase</fullName>
    </submittedName>
</protein>
<dbReference type="Pfam" id="PF00877">
    <property type="entry name" value="NLPC_P60"/>
    <property type="match status" value="1"/>
</dbReference>
<dbReference type="InterPro" id="IPR038765">
    <property type="entry name" value="Papain-like_cys_pep_sf"/>
</dbReference>
<evidence type="ECO:0000313" key="8">
    <source>
        <dbReference type="Proteomes" id="UP000568050"/>
    </source>
</evidence>
<sequence length="276" mass="27380">MARHNTHRATGAAEIRFPLGTAGKAATGIALAGAGVFGVLSGAQAATAAPAPAPAAHKATTAAPQTAQAPVERATAPTLTFTSKLRYGSTGGNVSELQSALNAKGASLAVDGKFGPRTLAAVKDFQASSGIAVDGVVGPETRGAMNGGSGSIPGGTGKSAPVQNSNSSSSVLAAARSQIGTGYVWGASNPGSGFDCSGLTSYAYKAAGIDVPRTSSQQVAAARQIPQSQAQPGDLVAWPGHVGIYAGNGKVVDAGRTPQAVTERSIWGNPTFHTFR</sequence>
<dbReference type="Gene3D" id="1.10.101.10">
    <property type="entry name" value="PGBD-like superfamily/PGBD"/>
    <property type="match status" value="1"/>
</dbReference>
<evidence type="ECO:0000259" key="6">
    <source>
        <dbReference type="PROSITE" id="PS51935"/>
    </source>
</evidence>
<dbReference type="Proteomes" id="UP000568050">
    <property type="component" value="Unassembled WGS sequence"/>
</dbReference>
<dbReference type="GO" id="GO:0006508">
    <property type="term" value="P:proteolysis"/>
    <property type="evidence" value="ECO:0007669"/>
    <property type="project" value="UniProtKB-KW"/>
</dbReference>
<gene>
    <name evidence="7" type="ORF">FHX50_000480</name>
</gene>
<dbReference type="RefSeq" id="WP_183374108.1">
    <property type="nucleotide sequence ID" value="NZ_CP136959.1"/>
</dbReference>